<gene>
    <name evidence="1" type="ORF">HMPREF9626_1788</name>
</gene>
<evidence type="ECO:0000313" key="2">
    <source>
        <dbReference type="Proteomes" id="UP000003812"/>
    </source>
</evidence>
<dbReference type="AlphaFoldDB" id="E3CF26"/>
<reference evidence="1 2" key="1">
    <citation type="submission" date="2010-10" db="EMBL/GenBank/DDBJ databases">
        <authorList>
            <person name="Durkin A.S."/>
            <person name="Madupu R."/>
            <person name="Torralba M."/>
            <person name="Gillis M."/>
            <person name="Methe B."/>
            <person name="Sutton G."/>
            <person name="Nelson K.E."/>
        </authorList>
    </citation>
    <scope>NUCLEOTIDE SEQUENCE [LARGE SCALE GENOMIC DNA]</scope>
    <source>
        <strain evidence="1 2">F0405</strain>
    </source>
</reference>
<evidence type="ECO:0000313" key="1">
    <source>
        <dbReference type="EMBL" id="EFQ54766.1"/>
    </source>
</evidence>
<dbReference type="EMBL" id="AEKM01000012">
    <property type="protein sequence ID" value="EFQ54766.1"/>
    <property type="molecule type" value="Genomic_DNA"/>
</dbReference>
<protein>
    <submittedName>
        <fullName evidence="1">Uncharacterized protein</fullName>
    </submittedName>
</protein>
<comment type="caution">
    <text evidence="1">The sequence shown here is derived from an EMBL/GenBank/DDBJ whole genome shotgun (WGS) entry which is preliminary data.</text>
</comment>
<proteinExistence type="predicted"/>
<sequence>MGDSPVKDFFDLDMKDKMRIIESRKKLEKELIQVVYAPILLACKAGVEKRYNDGLTAITIVAEEDVQVVGKQLDQSMVGQFAKNVQTAIQENAGKFKSI</sequence>
<accession>E3CF26</accession>
<dbReference type="Proteomes" id="UP000003812">
    <property type="component" value="Unassembled WGS sequence"/>
</dbReference>
<name>E3CF26_STRPA</name>
<organism evidence="1 2">
    <name type="scientific">Streptococcus parasanguinis F0405</name>
    <dbReference type="NCBI Taxonomy" id="905067"/>
    <lineage>
        <taxon>Bacteria</taxon>
        <taxon>Bacillati</taxon>
        <taxon>Bacillota</taxon>
        <taxon>Bacilli</taxon>
        <taxon>Lactobacillales</taxon>
        <taxon>Streptococcaceae</taxon>
        <taxon>Streptococcus</taxon>
    </lineage>
</organism>